<dbReference type="EMBL" id="NRRY01000001">
    <property type="protein sequence ID" value="MBK1616925.1"/>
    <property type="molecule type" value="Genomic_DNA"/>
</dbReference>
<dbReference type="Proteomes" id="UP001138768">
    <property type="component" value="Unassembled WGS sequence"/>
</dbReference>
<protein>
    <submittedName>
        <fullName evidence="1">Uncharacterized protein</fullName>
    </submittedName>
</protein>
<dbReference type="AlphaFoldDB" id="A0A9X0W4Y3"/>
<comment type="caution">
    <text evidence="1">The sequence shown here is derived from an EMBL/GenBank/DDBJ whole genome shotgun (WGS) entry which is preliminary data.</text>
</comment>
<name>A0A9X0W4Y3_9GAMM</name>
<accession>A0A9X0W4Y3</accession>
<reference evidence="1 2" key="1">
    <citation type="journal article" date="2020" name="Microorganisms">
        <title>Osmotic Adaptation and Compatible Solute Biosynthesis of Phototrophic Bacteria as Revealed from Genome Analyses.</title>
        <authorList>
            <person name="Imhoff J.F."/>
            <person name="Rahn T."/>
            <person name="Kunzel S."/>
            <person name="Keller A."/>
            <person name="Neulinger S.C."/>
        </authorList>
    </citation>
    <scope>NUCLEOTIDE SEQUENCE [LARGE SCALE GENOMIC DNA]</scope>
    <source>
        <strain evidence="1 2">DSM 25653</strain>
    </source>
</reference>
<organism evidence="1 2">
    <name type="scientific">Lamprobacter modestohalophilus</name>
    <dbReference type="NCBI Taxonomy" id="1064514"/>
    <lineage>
        <taxon>Bacteria</taxon>
        <taxon>Pseudomonadati</taxon>
        <taxon>Pseudomonadota</taxon>
        <taxon>Gammaproteobacteria</taxon>
        <taxon>Chromatiales</taxon>
        <taxon>Chromatiaceae</taxon>
        <taxon>Lamprobacter</taxon>
    </lineage>
</organism>
<evidence type="ECO:0000313" key="2">
    <source>
        <dbReference type="Proteomes" id="UP001138768"/>
    </source>
</evidence>
<evidence type="ECO:0000313" key="1">
    <source>
        <dbReference type="EMBL" id="MBK1616925.1"/>
    </source>
</evidence>
<gene>
    <name evidence="1" type="ORF">CKO42_00355</name>
</gene>
<keyword evidence="2" id="KW-1185">Reference proteome</keyword>
<proteinExistence type="predicted"/>
<sequence length="60" mass="6945">MRAAWMSIQTEERYCLDRTELRFDCLSAAIGAPSAWHRSTLFLELFYPADDTTEDVLRCA</sequence>